<dbReference type="GO" id="GO:0004867">
    <property type="term" value="F:serine-type endopeptidase inhibitor activity"/>
    <property type="evidence" value="ECO:0007669"/>
    <property type="project" value="UniProtKB-KW"/>
</dbReference>
<proteinExistence type="predicted"/>
<evidence type="ECO:0000313" key="6">
    <source>
        <dbReference type="EMBL" id="EFN87118.1"/>
    </source>
</evidence>
<keyword evidence="3" id="KW-1015">Disulfide bond</keyword>
<keyword evidence="4" id="KW-0732">Signal</keyword>
<keyword evidence="2" id="KW-0722">Serine protease inhibitor</keyword>
<gene>
    <name evidence="6" type="ORF">EAI_06795</name>
</gene>
<dbReference type="KEGG" id="hst:105180840"/>
<dbReference type="PANTHER" id="PTHR10083">
    <property type="entry name" value="KUNITZ-TYPE PROTEASE INHIBITOR-RELATED"/>
    <property type="match status" value="1"/>
</dbReference>
<evidence type="ECO:0000256" key="1">
    <source>
        <dbReference type="ARBA" id="ARBA00022690"/>
    </source>
</evidence>
<dbReference type="Proteomes" id="UP000008237">
    <property type="component" value="Unassembled WGS sequence"/>
</dbReference>
<dbReference type="SUPFAM" id="SSF57362">
    <property type="entry name" value="BPTI-like"/>
    <property type="match status" value="1"/>
</dbReference>
<reference evidence="6 7" key="1">
    <citation type="journal article" date="2010" name="Science">
        <title>Genomic comparison of the ants Camponotus floridanus and Harpegnathos saltator.</title>
        <authorList>
            <person name="Bonasio R."/>
            <person name="Zhang G."/>
            <person name="Ye C."/>
            <person name="Mutti N.S."/>
            <person name="Fang X."/>
            <person name="Qin N."/>
            <person name="Donahue G."/>
            <person name="Yang P."/>
            <person name="Li Q."/>
            <person name="Li C."/>
            <person name="Zhang P."/>
            <person name="Huang Z."/>
            <person name="Berger S.L."/>
            <person name="Reinberg D."/>
            <person name="Wang J."/>
            <person name="Liebig J."/>
        </authorList>
    </citation>
    <scope>NUCLEOTIDE SEQUENCE [LARGE SCALE GENOMIC DNA]</scope>
    <source>
        <strain evidence="6 7">R22 G/1</strain>
    </source>
</reference>
<dbReference type="InterPro" id="IPR050098">
    <property type="entry name" value="TFPI/VKTCI-like"/>
</dbReference>
<feature type="domain" description="BPTI/Kunitz inhibitor" evidence="5">
    <location>
        <begin position="29"/>
        <end position="79"/>
    </location>
</feature>
<accession>E2BB27</accession>
<evidence type="ECO:0000259" key="5">
    <source>
        <dbReference type="PROSITE" id="PS50279"/>
    </source>
</evidence>
<keyword evidence="6" id="KW-0378">Hydrolase</keyword>
<evidence type="ECO:0000256" key="2">
    <source>
        <dbReference type="ARBA" id="ARBA00022900"/>
    </source>
</evidence>
<evidence type="ECO:0000313" key="7">
    <source>
        <dbReference type="Proteomes" id="UP000008237"/>
    </source>
</evidence>
<dbReference type="InterPro" id="IPR020901">
    <property type="entry name" value="Prtase_inh_Kunz-CS"/>
</dbReference>
<dbReference type="InParanoid" id="E2BB27"/>
<dbReference type="SMART" id="SM00131">
    <property type="entry name" value="KU"/>
    <property type="match status" value="1"/>
</dbReference>
<keyword evidence="6" id="KW-0645">Protease</keyword>
<dbReference type="FunFam" id="4.10.410.10:FF:000004">
    <property type="entry name" value="Tissue factor pathway inhibitor"/>
    <property type="match status" value="1"/>
</dbReference>
<dbReference type="OMA" id="ICKRACI"/>
<keyword evidence="1" id="KW-0646">Protease inhibitor</keyword>
<sequence>MGLKSCLLFTLIIVGILSHEIVAKPSSICQLPKVVGPCRASLKRYRYDSTTGQCEEFTYGGCKGNENNFITREVCQENCINN</sequence>
<name>E2BB27_HARSA</name>
<dbReference type="InterPro" id="IPR036880">
    <property type="entry name" value="Kunitz_BPTI_sf"/>
</dbReference>
<dbReference type="PROSITE" id="PS00280">
    <property type="entry name" value="BPTI_KUNITZ_1"/>
    <property type="match status" value="1"/>
</dbReference>
<feature type="signal peptide" evidence="4">
    <location>
        <begin position="1"/>
        <end position="23"/>
    </location>
</feature>
<dbReference type="OrthoDB" id="4473401at2759"/>
<dbReference type="InterPro" id="IPR002223">
    <property type="entry name" value="Kunitz_BPTI"/>
</dbReference>
<evidence type="ECO:0000256" key="4">
    <source>
        <dbReference type="SAM" id="SignalP"/>
    </source>
</evidence>
<dbReference type="AlphaFoldDB" id="E2BB27"/>
<dbReference type="PROSITE" id="PS50279">
    <property type="entry name" value="BPTI_KUNITZ_2"/>
    <property type="match status" value="1"/>
</dbReference>
<dbReference type="PhylomeDB" id="E2BB27"/>
<dbReference type="Gene3D" id="4.10.410.10">
    <property type="entry name" value="Pancreatic trypsin inhibitor Kunitz domain"/>
    <property type="match status" value="1"/>
</dbReference>
<dbReference type="GO" id="GO:0006508">
    <property type="term" value="P:proteolysis"/>
    <property type="evidence" value="ECO:0007669"/>
    <property type="project" value="UniProtKB-KW"/>
</dbReference>
<dbReference type="Pfam" id="PF00014">
    <property type="entry name" value="Kunitz_BPTI"/>
    <property type="match status" value="1"/>
</dbReference>
<evidence type="ECO:0000256" key="3">
    <source>
        <dbReference type="ARBA" id="ARBA00023157"/>
    </source>
</evidence>
<dbReference type="EMBL" id="GL446901">
    <property type="protein sequence ID" value="EFN87118.1"/>
    <property type="molecule type" value="Genomic_DNA"/>
</dbReference>
<dbReference type="PRINTS" id="PR00759">
    <property type="entry name" value="BASICPTASE"/>
</dbReference>
<protein>
    <submittedName>
        <fullName evidence="6">Four-domain proteases inhibitor</fullName>
    </submittedName>
</protein>
<dbReference type="GO" id="GO:0005615">
    <property type="term" value="C:extracellular space"/>
    <property type="evidence" value="ECO:0007669"/>
    <property type="project" value="TreeGrafter"/>
</dbReference>
<keyword evidence="7" id="KW-1185">Reference proteome</keyword>
<dbReference type="PANTHER" id="PTHR10083:SF374">
    <property type="entry name" value="BPTI_KUNITZ INHIBITOR DOMAIN-CONTAINING PROTEIN"/>
    <property type="match status" value="1"/>
</dbReference>
<feature type="chain" id="PRO_5003158110" evidence="4">
    <location>
        <begin position="24"/>
        <end position="82"/>
    </location>
</feature>
<dbReference type="MEROPS" id="I02.955"/>
<dbReference type="FunCoup" id="E2BB27">
    <property type="interactions" value="2"/>
</dbReference>
<dbReference type="GO" id="GO:0008233">
    <property type="term" value="F:peptidase activity"/>
    <property type="evidence" value="ECO:0007669"/>
    <property type="project" value="UniProtKB-KW"/>
</dbReference>
<organism evidence="7">
    <name type="scientific">Harpegnathos saltator</name>
    <name type="common">Jerdon's jumping ant</name>
    <dbReference type="NCBI Taxonomy" id="610380"/>
    <lineage>
        <taxon>Eukaryota</taxon>
        <taxon>Metazoa</taxon>
        <taxon>Ecdysozoa</taxon>
        <taxon>Arthropoda</taxon>
        <taxon>Hexapoda</taxon>
        <taxon>Insecta</taxon>
        <taxon>Pterygota</taxon>
        <taxon>Neoptera</taxon>
        <taxon>Endopterygota</taxon>
        <taxon>Hymenoptera</taxon>
        <taxon>Apocrita</taxon>
        <taxon>Aculeata</taxon>
        <taxon>Formicoidea</taxon>
        <taxon>Formicidae</taxon>
        <taxon>Ponerinae</taxon>
        <taxon>Ponerini</taxon>
        <taxon>Harpegnathos</taxon>
    </lineage>
</organism>